<dbReference type="SUPFAM" id="SSF52540">
    <property type="entry name" value="P-loop containing nucleoside triphosphate hydrolases"/>
    <property type="match status" value="1"/>
</dbReference>
<gene>
    <name evidence="1" type="ORF">EMCG_04490</name>
</gene>
<proteinExistence type="predicted"/>
<accession>A0A0G2HRT9</accession>
<protein>
    <submittedName>
        <fullName evidence="1">Uncharacterized protein</fullName>
    </submittedName>
</protein>
<dbReference type="InterPro" id="IPR040632">
    <property type="entry name" value="Sulfotransfer_4"/>
</dbReference>
<evidence type="ECO:0000313" key="2">
    <source>
        <dbReference type="Proteomes" id="UP000034164"/>
    </source>
</evidence>
<dbReference type="Pfam" id="PF17784">
    <property type="entry name" value="Sulfotransfer_4"/>
    <property type="match status" value="1"/>
</dbReference>
<dbReference type="EMBL" id="LCZI01001411">
    <property type="protein sequence ID" value="KKZ60842.1"/>
    <property type="molecule type" value="Genomic_DNA"/>
</dbReference>
<dbReference type="Gene3D" id="3.40.50.300">
    <property type="entry name" value="P-loop containing nucleotide triphosphate hydrolases"/>
    <property type="match status" value="1"/>
</dbReference>
<dbReference type="Proteomes" id="UP000034164">
    <property type="component" value="Unassembled WGS sequence"/>
</dbReference>
<dbReference type="OrthoDB" id="408152at2759"/>
<evidence type="ECO:0000313" key="1">
    <source>
        <dbReference type="EMBL" id="KKZ60842.1"/>
    </source>
</evidence>
<dbReference type="PANTHER" id="PTHR36978">
    <property type="entry name" value="P-LOOP CONTAINING NUCLEOTIDE TRIPHOSPHATE HYDROLASE"/>
    <property type="match status" value="1"/>
</dbReference>
<dbReference type="VEuPathDB" id="FungiDB:EMCG_04490"/>
<name>A0A0G2HRT9_9EURO</name>
<comment type="caution">
    <text evidence="1">The sequence shown here is derived from an EMBL/GenBank/DDBJ whole genome shotgun (WGS) entry which is preliminary data.</text>
</comment>
<dbReference type="AlphaFoldDB" id="A0A0G2HRT9"/>
<organism evidence="1 2">
    <name type="scientific">[Emmonsia] crescens</name>
    <dbReference type="NCBI Taxonomy" id="73230"/>
    <lineage>
        <taxon>Eukaryota</taxon>
        <taxon>Fungi</taxon>
        <taxon>Dikarya</taxon>
        <taxon>Ascomycota</taxon>
        <taxon>Pezizomycotina</taxon>
        <taxon>Eurotiomycetes</taxon>
        <taxon>Eurotiomycetidae</taxon>
        <taxon>Onygenales</taxon>
        <taxon>Ajellomycetaceae</taxon>
        <taxon>Emergomyces</taxon>
    </lineage>
</organism>
<dbReference type="InterPro" id="IPR027417">
    <property type="entry name" value="P-loop_NTPase"/>
</dbReference>
<dbReference type="PANTHER" id="PTHR36978:SF4">
    <property type="entry name" value="P-LOOP CONTAINING NUCLEOSIDE TRIPHOSPHATE HYDROLASE PROTEIN"/>
    <property type="match status" value="1"/>
</dbReference>
<sequence length="276" mass="31623">MPSKPGSLSRAGARAVPLQVLHLSMPRTGSVSLMAAYKTLGLTTYHGFNFVERTSDQPLWERAIDAKFYGNGKLFEQEDFDAFLGEFEVLSDVPAIGFSEEFIEMYPEAKVVLVDRDIEKWYRSYSTYVIGASYTWVALFMRYFLEYFLTARPATLINKLDFAMLNASDRVGLERNARDAYRKHYEKVRRLVPKERLLEYKLGSGWEPLCKFLGKEVPGPDVEFPFLNESAEFAKFIKRVQAEILWKGLRSVGGSPFVVIPLVLGAAAWVWAKWWI</sequence>
<reference evidence="2" key="1">
    <citation type="journal article" date="2015" name="PLoS Genet.">
        <title>The dynamic genome and transcriptome of the human fungal pathogen Blastomyces and close relative Emmonsia.</title>
        <authorList>
            <person name="Munoz J.F."/>
            <person name="Gauthier G.M."/>
            <person name="Desjardins C.A."/>
            <person name="Gallo J.E."/>
            <person name="Holder J."/>
            <person name="Sullivan T.D."/>
            <person name="Marty A.J."/>
            <person name="Carmen J.C."/>
            <person name="Chen Z."/>
            <person name="Ding L."/>
            <person name="Gujja S."/>
            <person name="Magrini V."/>
            <person name="Misas E."/>
            <person name="Mitreva M."/>
            <person name="Priest M."/>
            <person name="Saif S."/>
            <person name="Whiston E.A."/>
            <person name="Young S."/>
            <person name="Zeng Q."/>
            <person name="Goldman W.E."/>
            <person name="Mardis E.R."/>
            <person name="Taylor J.W."/>
            <person name="McEwen J.G."/>
            <person name="Clay O.K."/>
            <person name="Klein B.S."/>
            <person name="Cuomo C.A."/>
        </authorList>
    </citation>
    <scope>NUCLEOTIDE SEQUENCE [LARGE SCALE GENOMIC DNA]</scope>
    <source>
        <strain evidence="2">UAMH 3008</strain>
    </source>
</reference>